<dbReference type="Proteomes" id="UP001595884">
    <property type="component" value="Unassembled WGS sequence"/>
</dbReference>
<feature type="transmembrane region" description="Helical" evidence="1">
    <location>
        <begin position="32"/>
        <end position="53"/>
    </location>
</feature>
<name>A0ABV9MPK1_9MICC</name>
<evidence type="ECO:0000313" key="3">
    <source>
        <dbReference type="Proteomes" id="UP001595884"/>
    </source>
</evidence>
<evidence type="ECO:0000256" key="1">
    <source>
        <dbReference type="SAM" id="Phobius"/>
    </source>
</evidence>
<evidence type="ECO:0000313" key="2">
    <source>
        <dbReference type="EMBL" id="MFC4716989.1"/>
    </source>
</evidence>
<accession>A0ABV9MPK1</accession>
<keyword evidence="1" id="KW-0812">Transmembrane</keyword>
<dbReference type="RefSeq" id="WP_096256236.1">
    <property type="nucleotide sequence ID" value="NZ_BAAAVQ010000054.1"/>
</dbReference>
<keyword evidence="1" id="KW-1133">Transmembrane helix</keyword>
<feature type="transmembrane region" description="Helical" evidence="1">
    <location>
        <begin position="6"/>
        <end position="25"/>
    </location>
</feature>
<comment type="caution">
    <text evidence="2">The sequence shown here is derived from an EMBL/GenBank/DDBJ whole genome shotgun (WGS) entry which is preliminary data.</text>
</comment>
<keyword evidence="3" id="KW-1185">Reference proteome</keyword>
<gene>
    <name evidence="2" type="ORF">ACFO7V_12690</name>
</gene>
<dbReference type="EMBL" id="JBHSHE010000058">
    <property type="protein sequence ID" value="MFC4716989.1"/>
    <property type="molecule type" value="Genomic_DNA"/>
</dbReference>
<sequence length="66" mass="7064">MKTRLLGSSILAVSVCVFLLALNIGQREIATTCWVTSSLMFIAAAMILVTGTLDRSNVTAGDPHRQ</sequence>
<reference evidence="3" key="1">
    <citation type="journal article" date="2019" name="Int. J. Syst. Evol. Microbiol.">
        <title>The Global Catalogue of Microorganisms (GCM) 10K type strain sequencing project: providing services to taxonomists for standard genome sequencing and annotation.</title>
        <authorList>
            <consortium name="The Broad Institute Genomics Platform"/>
            <consortium name="The Broad Institute Genome Sequencing Center for Infectious Disease"/>
            <person name="Wu L."/>
            <person name="Ma J."/>
        </authorList>
    </citation>
    <scope>NUCLEOTIDE SEQUENCE [LARGE SCALE GENOMIC DNA]</scope>
    <source>
        <strain evidence="3">CGMCC 1.12849</strain>
    </source>
</reference>
<proteinExistence type="predicted"/>
<keyword evidence="1" id="KW-0472">Membrane</keyword>
<organism evidence="2 3">
    <name type="scientific">Glutamicibacter bergerei</name>
    <dbReference type="NCBI Taxonomy" id="256702"/>
    <lineage>
        <taxon>Bacteria</taxon>
        <taxon>Bacillati</taxon>
        <taxon>Actinomycetota</taxon>
        <taxon>Actinomycetes</taxon>
        <taxon>Micrococcales</taxon>
        <taxon>Micrococcaceae</taxon>
        <taxon>Glutamicibacter</taxon>
    </lineage>
</organism>
<dbReference type="GeneID" id="303304992"/>
<protein>
    <submittedName>
        <fullName evidence="2">Uncharacterized protein</fullName>
    </submittedName>
</protein>